<comment type="function">
    <text evidence="9">Role in flagellar biosynthesis.</text>
</comment>
<dbReference type="InterPro" id="IPR002191">
    <property type="entry name" value="Bac_export_3"/>
</dbReference>
<feature type="transmembrane region" description="Helical" evidence="9">
    <location>
        <begin position="60"/>
        <end position="79"/>
    </location>
</feature>
<keyword evidence="4 9" id="KW-1003">Cell membrane</keyword>
<name>A0ABQ4U858_9HYPH</name>
<keyword evidence="7 9" id="KW-0472">Membrane</keyword>
<gene>
    <name evidence="9" type="primary">fliQ</name>
    <name evidence="10" type="ORF">LNAOJCKE_0346</name>
</gene>
<evidence type="ECO:0000256" key="7">
    <source>
        <dbReference type="ARBA" id="ARBA00023136"/>
    </source>
</evidence>
<evidence type="ECO:0000256" key="4">
    <source>
        <dbReference type="ARBA" id="ARBA00022475"/>
    </source>
</evidence>
<protein>
    <recommendedName>
        <fullName evidence="3 9">Flagellar biosynthetic protein FliQ</fullName>
    </recommendedName>
</protein>
<sequence length="98" mass="10331">MPPTAKAESPMTGLAILDIARDGIFVFLKVAGPLMIVALVVGLVVSLFQALTQIQEQTLIYVPKIVAVFGVMLLMLPFIGDAMAAYMARIAARIVAGG</sequence>
<reference evidence="10" key="1">
    <citation type="journal article" date="2021" name="Front. Microbiol.">
        <title>Comprehensive Comparative Genomics and Phenotyping of Methylobacterium Species.</title>
        <authorList>
            <person name="Alessa O."/>
            <person name="Ogura Y."/>
            <person name="Fujitani Y."/>
            <person name="Takami H."/>
            <person name="Hayashi T."/>
            <person name="Sahin N."/>
            <person name="Tani A."/>
        </authorList>
    </citation>
    <scope>NUCLEOTIDE SEQUENCE</scope>
    <source>
        <strain evidence="10">NBRC 15686</strain>
    </source>
</reference>
<reference evidence="10" key="2">
    <citation type="submission" date="2021-08" db="EMBL/GenBank/DDBJ databases">
        <authorList>
            <person name="Tani A."/>
            <person name="Ola A."/>
            <person name="Ogura Y."/>
            <person name="Katsura K."/>
            <person name="Hayashi T."/>
        </authorList>
    </citation>
    <scope>NUCLEOTIDE SEQUENCE</scope>
    <source>
        <strain evidence="10">NBRC 15686</strain>
    </source>
</reference>
<comment type="subcellular location">
    <subcellularLocation>
        <location evidence="1 9">Cell membrane</location>
        <topology evidence="1">Multi-pass membrane protein</topology>
    </subcellularLocation>
    <subcellularLocation>
        <location evidence="9">Bacterial flagellum basal body</location>
    </subcellularLocation>
</comment>
<evidence type="ECO:0000256" key="1">
    <source>
        <dbReference type="ARBA" id="ARBA00004651"/>
    </source>
</evidence>
<keyword evidence="5 9" id="KW-0812">Transmembrane</keyword>
<evidence type="ECO:0000256" key="3">
    <source>
        <dbReference type="ARBA" id="ARBA00021718"/>
    </source>
</evidence>
<keyword evidence="6 9" id="KW-1133">Transmembrane helix</keyword>
<accession>A0ABQ4U858</accession>
<dbReference type="PANTHER" id="PTHR34040:SF2">
    <property type="entry name" value="FLAGELLAR BIOSYNTHETIC PROTEIN FLIQ"/>
    <property type="match status" value="1"/>
</dbReference>
<dbReference type="EMBL" id="BPRC01000001">
    <property type="protein sequence ID" value="GJE63154.1"/>
    <property type="molecule type" value="Genomic_DNA"/>
</dbReference>
<keyword evidence="8 9" id="KW-0975">Bacterial flagellum</keyword>
<dbReference type="InterPro" id="IPR006305">
    <property type="entry name" value="FliQ"/>
</dbReference>
<evidence type="ECO:0000256" key="8">
    <source>
        <dbReference type="ARBA" id="ARBA00023143"/>
    </source>
</evidence>
<evidence type="ECO:0000256" key="6">
    <source>
        <dbReference type="ARBA" id="ARBA00022989"/>
    </source>
</evidence>
<proteinExistence type="inferred from homology"/>
<evidence type="ECO:0000256" key="9">
    <source>
        <dbReference type="RuleBase" id="RU364090"/>
    </source>
</evidence>
<organism evidence="10 11">
    <name type="scientific">Methylorubrum aminovorans</name>
    <dbReference type="NCBI Taxonomy" id="269069"/>
    <lineage>
        <taxon>Bacteria</taxon>
        <taxon>Pseudomonadati</taxon>
        <taxon>Pseudomonadota</taxon>
        <taxon>Alphaproteobacteria</taxon>
        <taxon>Hyphomicrobiales</taxon>
        <taxon>Methylobacteriaceae</taxon>
        <taxon>Methylorubrum</taxon>
    </lineage>
</organism>
<dbReference type="PRINTS" id="PR00952">
    <property type="entry name" value="TYPE3IMQPROT"/>
</dbReference>
<evidence type="ECO:0000313" key="11">
    <source>
        <dbReference type="Proteomes" id="UP001055039"/>
    </source>
</evidence>
<keyword evidence="11" id="KW-1185">Reference proteome</keyword>
<evidence type="ECO:0000313" key="10">
    <source>
        <dbReference type="EMBL" id="GJE63154.1"/>
    </source>
</evidence>
<dbReference type="Proteomes" id="UP001055039">
    <property type="component" value="Unassembled WGS sequence"/>
</dbReference>
<feature type="transmembrane region" description="Helical" evidence="9">
    <location>
        <begin position="24"/>
        <end position="48"/>
    </location>
</feature>
<comment type="caution">
    <text evidence="10">The sequence shown here is derived from an EMBL/GenBank/DDBJ whole genome shotgun (WGS) entry which is preliminary data.</text>
</comment>
<comment type="similarity">
    <text evidence="2 9">Belongs to the FliQ/MopD/SpaQ family.</text>
</comment>
<evidence type="ECO:0000256" key="5">
    <source>
        <dbReference type="ARBA" id="ARBA00022692"/>
    </source>
</evidence>
<dbReference type="PIRSF" id="PIRSF004669">
    <property type="entry name" value="FliQ"/>
    <property type="match status" value="1"/>
</dbReference>
<dbReference type="NCBIfam" id="NF004671">
    <property type="entry name" value="PRK06010.1"/>
    <property type="match status" value="1"/>
</dbReference>
<dbReference type="NCBIfam" id="TIGR01402">
    <property type="entry name" value="fliQ"/>
    <property type="match status" value="1"/>
</dbReference>
<evidence type="ECO:0000256" key="2">
    <source>
        <dbReference type="ARBA" id="ARBA00006156"/>
    </source>
</evidence>
<dbReference type="PANTHER" id="PTHR34040">
    <property type="entry name" value="FLAGELLAR BIOSYNTHETIC PROTEIN FLIQ"/>
    <property type="match status" value="1"/>
</dbReference>
<dbReference type="Pfam" id="PF01313">
    <property type="entry name" value="Bac_export_3"/>
    <property type="match status" value="1"/>
</dbReference>